<dbReference type="AlphaFoldDB" id="A0A8X6K9I3"/>
<gene>
    <name evidence="1" type="ORF">TNCT_66701</name>
</gene>
<keyword evidence="2" id="KW-1185">Reference proteome</keyword>
<accession>A0A8X6K9I3</accession>
<protein>
    <submittedName>
        <fullName evidence="1">Uncharacterized protein</fullName>
    </submittedName>
</protein>
<sequence length="74" mass="8644">MAYPCVNAADCKEEFNKVKRTVNAIMESDEAPECVKQYNEEFKEYLGGISEQEQEAVLVKRFPLFHILRFKKVI</sequence>
<evidence type="ECO:0000313" key="2">
    <source>
        <dbReference type="Proteomes" id="UP000887116"/>
    </source>
</evidence>
<comment type="caution">
    <text evidence="1">The sequence shown here is derived from an EMBL/GenBank/DDBJ whole genome shotgun (WGS) entry which is preliminary data.</text>
</comment>
<dbReference type="EMBL" id="BMAO01000456">
    <property type="protein sequence ID" value="GFQ67011.1"/>
    <property type="molecule type" value="Genomic_DNA"/>
</dbReference>
<reference evidence="1" key="1">
    <citation type="submission" date="2020-07" db="EMBL/GenBank/DDBJ databases">
        <title>Multicomponent nature underlies the extraordinary mechanical properties of spider dragline silk.</title>
        <authorList>
            <person name="Kono N."/>
            <person name="Nakamura H."/>
            <person name="Mori M."/>
            <person name="Yoshida Y."/>
            <person name="Ohtoshi R."/>
            <person name="Malay A.D."/>
            <person name="Moran D.A.P."/>
            <person name="Tomita M."/>
            <person name="Numata K."/>
            <person name="Arakawa K."/>
        </authorList>
    </citation>
    <scope>NUCLEOTIDE SEQUENCE</scope>
</reference>
<dbReference type="Proteomes" id="UP000887116">
    <property type="component" value="Unassembled WGS sequence"/>
</dbReference>
<name>A0A8X6K9I3_TRICU</name>
<evidence type="ECO:0000313" key="1">
    <source>
        <dbReference type="EMBL" id="GFQ67011.1"/>
    </source>
</evidence>
<organism evidence="1 2">
    <name type="scientific">Trichonephila clavata</name>
    <name type="common">Joro spider</name>
    <name type="synonym">Nephila clavata</name>
    <dbReference type="NCBI Taxonomy" id="2740835"/>
    <lineage>
        <taxon>Eukaryota</taxon>
        <taxon>Metazoa</taxon>
        <taxon>Ecdysozoa</taxon>
        <taxon>Arthropoda</taxon>
        <taxon>Chelicerata</taxon>
        <taxon>Arachnida</taxon>
        <taxon>Araneae</taxon>
        <taxon>Araneomorphae</taxon>
        <taxon>Entelegynae</taxon>
        <taxon>Araneoidea</taxon>
        <taxon>Nephilidae</taxon>
        <taxon>Trichonephila</taxon>
    </lineage>
</organism>
<proteinExistence type="predicted"/>